<dbReference type="InterPro" id="IPR001708">
    <property type="entry name" value="YidC/ALB3/OXA1/COX18"/>
</dbReference>
<comment type="subcellular location">
    <subcellularLocation>
        <location evidence="1">Membrane</location>
        <topology evidence="1">Multi-pass membrane protein</topology>
    </subcellularLocation>
</comment>
<protein>
    <submittedName>
        <fullName evidence="7">Uncharacterized protein</fullName>
    </submittedName>
</protein>
<name>A0A8J4RTC5_9ROSI</name>
<evidence type="ECO:0000256" key="3">
    <source>
        <dbReference type="ARBA" id="ARBA00022692"/>
    </source>
</evidence>
<proteinExistence type="inferred from homology"/>
<reference evidence="7" key="1">
    <citation type="submission" date="2020-03" db="EMBL/GenBank/DDBJ databases">
        <title>Castanea mollissima Vanexum genome sequencing.</title>
        <authorList>
            <person name="Staton M."/>
        </authorList>
    </citation>
    <scope>NUCLEOTIDE SEQUENCE</scope>
    <source>
        <tissue evidence="7">Leaf</tissue>
    </source>
</reference>
<feature type="transmembrane region" description="Helical" evidence="6">
    <location>
        <begin position="97"/>
        <end position="120"/>
    </location>
</feature>
<comment type="caution">
    <text evidence="7">The sequence shown here is derived from an EMBL/GenBank/DDBJ whole genome shotgun (WGS) entry which is preliminary data.</text>
</comment>
<dbReference type="Proteomes" id="UP000737018">
    <property type="component" value="Unassembled WGS sequence"/>
</dbReference>
<evidence type="ECO:0000313" key="7">
    <source>
        <dbReference type="EMBL" id="KAF3973114.1"/>
    </source>
</evidence>
<accession>A0A8J4RTC5</accession>
<dbReference type="EMBL" id="JRKL02000274">
    <property type="protein sequence ID" value="KAF3973114.1"/>
    <property type="molecule type" value="Genomic_DNA"/>
</dbReference>
<evidence type="ECO:0000256" key="1">
    <source>
        <dbReference type="ARBA" id="ARBA00004141"/>
    </source>
</evidence>
<evidence type="ECO:0000256" key="4">
    <source>
        <dbReference type="ARBA" id="ARBA00022989"/>
    </source>
</evidence>
<keyword evidence="4 6" id="KW-1133">Transmembrane helix</keyword>
<dbReference type="PANTHER" id="PTHR12428:SF65">
    <property type="entry name" value="CYTOCHROME C OXIDASE ASSEMBLY PROTEIN COX18, MITOCHONDRIAL"/>
    <property type="match status" value="1"/>
</dbReference>
<gene>
    <name evidence="7" type="ORF">CMV_003427</name>
</gene>
<evidence type="ECO:0000256" key="5">
    <source>
        <dbReference type="ARBA" id="ARBA00023136"/>
    </source>
</evidence>
<organism evidence="7 8">
    <name type="scientific">Castanea mollissima</name>
    <name type="common">Chinese chestnut</name>
    <dbReference type="NCBI Taxonomy" id="60419"/>
    <lineage>
        <taxon>Eukaryota</taxon>
        <taxon>Viridiplantae</taxon>
        <taxon>Streptophyta</taxon>
        <taxon>Embryophyta</taxon>
        <taxon>Tracheophyta</taxon>
        <taxon>Spermatophyta</taxon>
        <taxon>Magnoliopsida</taxon>
        <taxon>eudicotyledons</taxon>
        <taxon>Gunneridae</taxon>
        <taxon>Pentapetalae</taxon>
        <taxon>rosids</taxon>
        <taxon>fabids</taxon>
        <taxon>Fagales</taxon>
        <taxon>Fagaceae</taxon>
        <taxon>Castanea</taxon>
    </lineage>
</organism>
<comment type="similarity">
    <text evidence="2">Belongs to the OXA1/ALB3/YidC (TC 2.A.9.2) family.</text>
</comment>
<dbReference type="PANTHER" id="PTHR12428">
    <property type="entry name" value="OXA1"/>
    <property type="match status" value="1"/>
</dbReference>
<evidence type="ECO:0000313" key="8">
    <source>
        <dbReference type="Proteomes" id="UP000737018"/>
    </source>
</evidence>
<dbReference type="OrthoDB" id="2148490at2759"/>
<dbReference type="GO" id="GO:0032979">
    <property type="term" value="P:protein insertion into mitochondrial inner membrane from matrix"/>
    <property type="evidence" value="ECO:0007669"/>
    <property type="project" value="TreeGrafter"/>
</dbReference>
<dbReference type="AlphaFoldDB" id="A0A8J4RTC5"/>
<feature type="non-terminal residue" evidence="7">
    <location>
        <position position="1"/>
    </location>
</feature>
<keyword evidence="8" id="KW-1185">Reference proteome</keyword>
<dbReference type="GO" id="GO:0032977">
    <property type="term" value="F:membrane insertase activity"/>
    <property type="evidence" value="ECO:0007669"/>
    <property type="project" value="InterPro"/>
</dbReference>
<evidence type="ECO:0000256" key="6">
    <source>
        <dbReference type="SAM" id="Phobius"/>
    </source>
</evidence>
<keyword evidence="5 6" id="KW-0472">Membrane</keyword>
<sequence length="134" mass="14899">MMTTTSILLSHLRRSRPYYSLLPTLLTAHLSNTNPNPLSPPPHTRFTPRVNPLLFHSRAFSTPLGGGGGDVPLQEDSILPVRHLISLLDASHDLTGLPWWIVIASSTLALRVVLFPVLILQLNKLRRIGELFPK</sequence>
<keyword evidence="3 6" id="KW-0812">Transmembrane</keyword>
<dbReference type="GO" id="GO:0005743">
    <property type="term" value="C:mitochondrial inner membrane"/>
    <property type="evidence" value="ECO:0007669"/>
    <property type="project" value="TreeGrafter"/>
</dbReference>
<evidence type="ECO:0000256" key="2">
    <source>
        <dbReference type="ARBA" id="ARBA00010583"/>
    </source>
</evidence>